<evidence type="ECO:0000256" key="1">
    <source>
        <dbReference type="ARBA" id="ARBA00004141"/>
    </source>
</evidence>
<proteinExistence type="predicted"/>
<feature type="transmembrane region" description="Helical" evidence="2">
    <location>
        <begin position="46"/>
        <end position="68"/>
    </location>
</feature>
<feature type="transmembrane region" description="Helical" evidence="2">
    <location>
        <begin position="88"/>
        <end position="109"/>
    </location>
</feature>
<comment type="caution">
    <text evidence="4">The sequence shown here is derived from an EMBL/GenBank/DDBJ whole genome shotgun (WGS) entry which is preliminary data.</text>
</comment>
<protein>
    <recommendedName>
        <fullName evidence="3">Major facilitator superfamily (MFS) profile domain-containing protein</fullName>
    </recommendedName>
</protein>
<organism evidence="4 5">
    <name type="scientific">Aspergillus lentulus</name>
    <dbReference type="NCBI Taxonomy" id="293939"/>
    <lineage>
        <taxon>Eukaryota</taxon>
        <taxon>Fungi</taxon>
        <taxon>Dikarya</taxon>
        <taxon>Ascomycota</taxon>
        <taxon>Pezizomycotina</taxon>
        <taxon>Eurotiomycetes</taxon>
        <taxon>Eurotiomycetidae</taxon>
        <taxon>Eurotiales</taxon>
        <taxon>Aspergillaceae</taxon>
        <taxon>Aspergillus</taxon>
        <taxon>Aspergillus subgen. Fumigati</taxon>
    </lineage>
</organism>
<name>A0AAN6BT07_ASPLE</name>
<comment type="subcellular location">
    <subcellularLocation>
        <location evidence="1">Membrane</location>
        <topology evidence="1">Multi-pass membrane protein</topology>
    </subcellularLocation>
</comment>
<evidence type="ECO:0000259" key="3">
    <source>
        <dbReference type="PROSITE" id="PS50850"/>
    </source>
</evidence>
<dbReference type="EMBL" id="JAAAPU010000002">
    <property type="protein sequence ID" value="KAF4209773.1"/>
    <property type="molecule type" value="Genomic_DNA"/>
</dbReference>
<dbReference type="GO" id="GO:0016020">
    <property type="term" value="C:membrane"/>
    <property type="evidence" value="ECO:0007669"/>
    <property type="project" value="UniProtKB-SubCell"/>
</dbReference>
<keyword evidence="2" id="KW-0812">Transmembrane</keyword>
<reference evidence="4" key="2">
    <citation type="submission" date="2020-04" db="EMBL/GenBank/DDBJ databases">
        <authorList>
            <person name="Santos R.A.C."/>
            <person name="Steenwyk J.L."/>
            <person name="Rivero-Menendez O."/>
            <person name="Mead M.E."/>
            <person name="Silva L.P."/>
            <person name="Bastos R.W."/>
            <person name="Alastruey-Izquierdo A."/>
            <person name="Goldman G.H."/>
            <person name="Rokas A."/>
        </authorList>
    </citation>
    <scope>NUCLEOTIDE SEQUENCE</scope>
    <source>
        <strain evidence="4">CNM-CM8927</strain>
    </source>
</reference>
<evidence type="ECO:0000256" key="2">
    <source>
        <dbReference type="SAM" id="Phobius"/>
    </source>
</evidence>
<keyword evidence="2" id="KW-1133">Transmembrane helix</keyword>
<evidence type="ECO:0000313" key="4">
    <source>
        <dbReference type="EMBL" id="KAF4209773.1"/>
    </source>
</evidence>
<accession>A0AAN6BT07</accession>
<dbReference type="InterPro" id="IPR020846">
    <property type="entry name" value="MFS_dom"/>
</dbReference>
<dbReference type="InterPro" id="IPR036259">
    <property type="entry name" value="MFS_trans_sf"/>
</dbReference>
<dbReference type="Pfam" id="PF07690">
    <property type="entry name" value="MFS_1"/>
    <property type="match status" value="1"/>
</dbReference>
<dbReference type="Proteomes" id="UP000649114">
    <property type="component" value="Unassembled WGS sequence"/>
</dbReference>
<dbReference type="Gene3D" id="1.20.1250.20">
    <property type="entry name" value="MFS general substrate transporter like domains"/>
    <property type="match status" value="1"/>
</dbReference>
<dbReference type="AlphaFoldDB" id="A0AAN6BT07"/>
<gene>
    <name evidence="4" type="ORF">CNMCM8927_004976</name>
</gene>
<dbReference type="PROSITE" id="PS50850">
    <property type="entry name" value="MFS"/>
    <property type="match status" value="1"/>
</dbReference>
<keyword evidence="2" id="KW-0472">Membrane</keyword>
<sequence>MASASPCERLPSPLHPHSATSVFREAPRASLPVSQRPKAPAPNLRFLITSTFALFEICNIIEALGFFLPSIYLPTYAEVIGASTGLQALTVILFNVAPVVGCVVMGAIIDKWDVTTCILVSTIGSIIGVFLIWGFSMSLAPLFVFSIVYGLFAG</sequence>
<feature type="domain" description="Major facilitator superfamily (MFS) profile" evidence="3">
    <location>
        <begin position="51"/>
        <end position="154"/>
    </location>
</feature>
<dbReference type="GO" id="GO:0022857">
    <property type="term" value="F:transmembrane transporter activity"/>
    <property type="evidence" value="ECO:0007669"/>
    <property type="project" value="InterPro"/>
</dbReference>
<reference evidence="4" key="1">
    <citation type="journal article" date="2020" name="bioRxiv">
        <title>Genomic and phenotypic heterogeneity of clinical isolates of the human pathogens Aspergillus fumigatus, Aspergillus lentulus and Aspergillus fumigatiaffinis.</title>
        <authorList>
            <person name="dos Santos R.A.C."/>
            <person name="Steenwyk J.L."/>
            <person name="Rivero-Menendez O."/>
            <person name="Mead M.E."/>
            <person name="Silva L.P."/>
            <person name="Bastos R.W."/>
            <person name="Alastruey-Izquierdo A."/>
            <person name="Goldman G.H."/>
            <person name="Rokas A."/>
        </authorList>
    </citation>
    <scope>NUCLEOTIDE SEQUENCE</scope>
    <source>
        <strain evidence="4">CNM-CM8927</strain>
    </source>
</reference>
<evidence type="ECO:0000313" key="5">
    <source>
        <dbReference type="Proteomes" id="UP000649114"/>
    </source>
</evidence>
<dbReference type="SUPFAM" id="SSF103473">
    <property type="entry name" value="MFS general substrate transporter"/>
    <property type="match status" value="1"/>
</dbReference>
<feature type="transmembrane region" description="Helical" evidence="2">
    <location>
        <begin position="130"/>
        <end position="152"/>
    </location>
</feature>
<dbReference type="InterPro" id="IPR011701">
    <property type="entry name" value="MFS"/>
</dbReference>